<dbReference type="EMBL" id="VGLS01000499">
    <property type="protein sequence ID" value="MBM3225164.1"/>
    <property type="molecule type" value="Genomic_DNA"/>
</dbReference>
<dbReference type="SUPFAM" id="SSF56801">
    <property type="entry name" value="Acetyl-CoA synthetase-like"/>
    <property type="match status" value="1"/>
</dbReference>
<evidence type="ECO:0000256" key="2">
    <source>
        <dbReference type="ARBA" id="ARBA00022598"/>
    </source>
</evidence>
<dbReference type="InterPro" id="IPR042099">
    <property type="entry name" value="ANL_N_sf"/>
</dbReference>
<evidence type="ECO:0000313" key="6">
    <source>
        <dbReference type="Proteomes" id="UP000712673"/>
    </source>
</evidence>
<dbReference type="PANTHER" id="PTHR43201">
    <property type="entry name" value="ACYL-COA SYNTHETASE"/>
    <property type="match status" value="1"/>
</dbReference>
<accession>A0A938B3K7</accession>
<keyword evidence="2" id="KW-0436">Ligase</keyword>
<comment type="similarity">
    <text evidence="1">Belongs to the ATP-dependent AMP-binding enzyme family.</text>
</comment>
<dbReference type="Pfam" id="PF00501">
    <property type="entry name" value="AMP-binding"/>
    <property type="match status" value="1"/>
</dbReference>
<dbReference type="Proteomes" id="UP000712673">
    <property type="component" value="Unassembled WGS sequence"/>
</dbReference>
<reference evidence="5" key="1">
    <citation type="submission" date="2019-03" db="EMBL/GenBank/DDBJ databases">
        <title>Lake Tanganyika Metagenome-Assembled Genomes (MAGs).</title>
        <authorList>
            <person name="Tran P."/>
        </authorList>
    </citation>
    <scope>NUCLEOTIDE SEQUENCE</scope>
    <source>
        <strain evidence="5">K_DeepCast_65m_m2_066</strain>
    </source>
</reference>
<sequence>MALYDGAAGNATHTLPALHTAGALLAHLAEILPQHEAVVWPPQRVTYAALYAQARTIARGLWQLGIRRGDPVALLLSNRPEWIITALGCALLGAPVVALSTWSRRLELAYVLEHSQAVALITLDGFLGADYQALLTEVAPELKHQAPGQLNVARLPALRELMVLGQPMLPAARRFEDVMTHGNNLEDTFPQAVSAAVQPDDMLYVLYTSGSTARPKGVPLSHAGCLENGWHIGERQHLTQDDRLWLAVPLFWSFGAANALMALLTHGGTVVLQEYFEAEQAVQLIAAERCTVYYGMSHMARAMLATPSWPHADTGSLRTGLTIGTPEEVALTMHELGVRQLCNVYGATETYGNATVTDAHDPEAVRLQTQGKPLPGMRMRIVDPDSRAVLPAGEVGEICVAGYIAPGYYRDPETTAQAFDAEGYFLTGDLGMFDTAGYLHFRGRLKELIKSGGINISPLEVEAYLRTHPQVQQAAVVGLPDAVKGEIPVAAVELHAGGNVSAAALRDFCRNQLASYKIPVHIVFLEPDAWPRTSTGKIQKIALREVVAARLSSPLHSLQAER</sequence>
<gene>
    <name evidence="5" type="ORF">FJZ47_15370</name>
</gene>
<comment type="caution">
    <text evidence="5">The sequence shown here is derived from an EMBL/GenBank/DDBJ whole genome shotgun (WGS) entry which is preliminary data.</text>
</comment>
<feature type="domain" description="AMP-dependent synthetase/ligase" evidence="3">
    <location>
        <begin position="30"/>
        <end position="409"/>
    </location>
</feature>
<dbReference type="InterPro" id="IPR025110">
    <property type="entry name" value="AMP-bd_C"/>
</dbReference>
<dbReference type="AlphaFoldDB" id="A0A938B3K7"/>
<dbReference type="Pfam" id="PF13193">
    <property type="entry name" value="AMP-binding_C"/>
    <property type="match status" value="1"/>
</dbReference>
<evidence type="ECO:0000256" key="1">
    <source>
        <dbReference type="ARBA" id="ARBA00006432"/>
    </source>
</evidence>
<dbReference type="Gene3D" id="3.30.300.30">
    <property type="match status" value="1"/>
</dbReference>
<dbReference type="Gene3D" id="3.40.50.12780">
    <property type="entry name" value="N-terminal domain of ligase-like"/>
    <property type="match status" value="1"/>
</dbReference>
<feature type="domain" description="AMP-binding enzyme C-terminal" evidence="4">
    <location>
        <begin position="460"/>
        <end position="537"/>
    </location>
</feature>
<evidence type="ECO:0000259" key="4">
    <source>
        <dbReference type="Pfam" id="PF13193"/>
    </source>
</evidence>
<dbReference type="FunFam" id="3.30.300.30:FF:000008">
    <property type="entry name" value="2,3-dihydroxybenzoate-AMP ligase"/>
    <property type="match status" value="1"/>
</dbReference>
<dbReference type="InterPro" id="IPR000873">
    <property type="entry name" value="AMP-dep_synth/lig_dom"/>
</dbReference>
<dbReference type="GO" id="GO:0031956">
    <property type="term" value="F:medium-chain fatty acid-CoA ligase activity"/>
    <property type="evidence" value="ECO:0007669"/>
    <property type="project" value="TreeGrafter"/>
</dbReference>
<proteinExistence type="inferred from homology"/>
<protein>
    <submittedName>
        <fullName evidence="5">AMP-binding protein</fullName>
    </submittedName>
</protein>
<name>A0A938B3K7_UNCTE</name>
<dbReference type="InterPro" id="IPR045851">
    <property type="entry name" value="AMP-bd_C_sf"/>
</dbReference>
<evidence type="ECO:0000313" key="5">
    <source>
        <dbReference type="EMBL" id="MBM3225164.1"/>
    </source>
</evidence>
<organism evidence="5 6">
    <name type="scientific">Tectimicrobiota bacterium</name>
    <dbReference type="NCBI Taxonomy" id="2528274"/>
    <lineage>
        <taxon>Bacteria</taxon>
        <taxon>Pseudomonadati</taxon>
        <taxon>Nitrospinota/Tectimicrobiota group</taxon>
        <taxon>Candidatus Tectimicrobiota</taxon>
    </lineage>
</organism>
<dbReference type="GO" id="GO:0006631">
    <property type="term" value="P:fatty acid metabolic process"/>
    <property type="evidence" value="ECO:0007669"/>
    <property type="project" value="TreeGrafter"/>
</dbReference>
<dbReference type="PANTHER" id="PTHR43201:SF5">
    <property type="entry name" value="MEDIUM-CHAIN ACYL-COA LIGASE ACSF2, MITOCHONDRIAL"/>
    <property type="match status" value="1"/>
</dbReference>
<evidence type="ECO:0000259" key="3">
    <source>
        <dbReference type="Pfam" id="PF00501"/>
    </source>
</evidence>